<gene>
    <name evidence="4" type="ORF">FTJAE_3243</name>
</gene>
<dbReference type="InterPro" id="IPR029058">
    <property type="entry name" value="AB_hydrolase_fold"/>
</dbReference>
<sequence>MAFSHSTYTTTRALTYSYIHIPPQLPNTQYLLFLHGLPSTSYHWRHQISFFKAKGYGIIAPDLLGFGETSRPTELEMYKGEDMARDIVEILTSEGVGTIVGVAHDCCSKWIEDCNDPDASSFRGCFLLSRLANYHPDRFSAYVYIDHGYMPPSRSLTTATVQHINRSVEAKLGFSILGYFLLFDDDDAPTLLDEHSESVESLYFSTDEEITKKYKGALGGLRSWLTEGKTTELPAYLTSEDHKYYKHAFSKEKGGYGPAINWYRAGLRNINEEDERKITTDAHILTRPTLLIASTNVITAAMDIPEQMRPFVADLTVEQVAGGHWLQLEKPVDVNQILDKFVTKVGN</sequence>
<evidence type="ECO:0000313" key="4">
    <source>
        <dbReference type="EMBL" id="KAF5643443.1"/>
    </source>
</evidence>
<comment type="similarity">
    <text evidence="2">Belongs to the AB hydrolase superfamily. Epoxide hydrolase family.</text>
</comment>
<dbReference type="Gene3D" id="3.40.50.1820">
    <property type="entry name" value="alpha/beta hydrolase"/>
    <property type="match status" value="1"/>
</dbReference>
<keyword evidence="1 4" id="KW-0378">Hydrolase</keyword>
<feature type="domain" description="AB hydrolase-1" evidence="3">
    <location>
        <begin position="31"/>
        <end position="106"/>
    </location>
</feature>
<reference evidence="4 5" key="1">
    <citation type="submission" date="2020-05" db="EMBL/GenBank/DDBJ databases">
        <title>Identification and distribution of gene clusters putatively required for synthesis of sphingolipid metabolism inhibitors in phylogenetically diverse species of the filamentous fungus Fusarium.</title>
        <authorList>
            <person name="Kim H.-S."/>
            <person name="Busman M."/>
            <person name="Brown D.W."/>
            <person name="Divon H."/>
            <person name="Uhlig S."/>
            <person name="Proctor R.H."/>
        </authorList>
    </citation>
    <scope>NUCLEOTIDE SEQUENCE [LARGE SCALE GENOMIC DNA]</scope>
    <source>
        <strain evidence="4 5">NRRL 66243</strain>
    </source>
</reference>
<dbReference type="GeneID" id="59301790"/>
<dbReference type="PRINTS" id="PR00412">
    <property type="entry name" value="EPOXHYDRLASE"/>
</dbReference>
<evidence type="ECO:0000259" key="3">
    <source>
        <dbReference type="Pfam" id="PF00561"/>
    </source>
</evidence>
<comment type="caution">
    <text evidence="4">The sequence shown here is derived from an EMBL/GenBank/DDBJ whole genome shotgun (WGS) entry which is preliminary data.</text>
</comment>
<keyword evidence="5" id="KW-1185">Reference proteome</keyword>
<dbReference type="InterPro" id="IPR000639">
    <property type="entry name" value="Epox_hydrolase-like"/>
</dbReference>
<dbReference type="InterPro" id="IPR000073">
    <property type="entry name" value="AB_hydrolase_1"/>
</dbReference>
<dbReference type="OrthoDB" id="284184at2759"/>
<dbReference type="PANTHER" id="PTHR43329">
    <property type="entry name" value="EPOXIDE HYDROLASE"/>
    <property type="match status" value="1"/>
</dbReference>
<dbReference type="SUPFAM" id="SSF53474">
    <property type="entry name" value="alpha/beta-Hydrolases"/>
    <property type="match status" value="1"/>
</dbReference>
<evidence type="ECO:0000313" key="5">
    <source>
        <dbReference type="Proteomes" id="UP000530670"/>
    </source>
</evidence>
<proteinExistence type="inferred from homology"/>
<organism evidence="4 5">
    <name type="scientific">Fusarium tjaetaba</name>
    <dbReference type="NCBI Taxonomy" id="1567544"/>
    <lineage>
        <taxon>Eukaryota</taxon>
        <taxon>Fungi</taxon>
        <taxon>Dikarya</taxon>
        <taxon>Ascomycota</taxon>
        <taxon>Pezizomycotina</taxon>
        <taxon>Sordariomycetes</taxon>
        <taxon>Hypocreomycetidae</taxon>
        <taxon>Hypocreales</taxon>
        <taxon>Nectriaceae</taxon>
        <taxon>Fusarium</taxon>
        <taxon>Fusarium fujikuroi species complex</taxon>
    </lineage>
</organism>
<evidence type="ECO:0000256" key="1">
    <source>
        <dbReference type="ARBA" id="ARBA00022801"/>
    </source>
</evidence>
<dbReference type="EMBL" id="JAAQRI010000063">
    <property type="protein sequence ID" value="KAF5643443.1"/>
    <property type="molecule type" value="Genomic_DNA"/>
</dbReference>
<evidence type="ECO:0000256" key="2">
    <source>
        <dbReference type="ARBA" id="ARBA00038334"/>
    </source>
</evidence>
<accession>A0A8H5W303</accession>
<name>A0A8H5W303_9HYPO</name>
<dbReference type="Proteomes" id="UP000530670">
    <property type="component" value="Unassembled WGS sequence"/>
</dbReference>
<dbReference type="Pfam" id="PF00561">
    <property type="entry name" value="Abhydrolase_1"/>
    <property type="match status" value="1"/>
</dbReference>
<dbReference type="RefSeq" id="XP_037209635.1">
    <property type="nucleotide sequence ID" value="XM_037349520.1"/>
</dbReference>
<dbReference type="AlphaFoldDB" id="A0A8H5W303"/>
<protein>
    <submittedName>
        <fullName evidence="4">Epoxide hydrolase</fullName>
    </submittedName>
</protein>
<dbReference type="GO" id="GO:0016787">
    <property type="term" value="F:hydrolase activity"/>
    <property type="evidence" value="ECO:0007669"/>
    <property type="project" value="UniProtKB-KW"/>
</dbReference>